<dbReference type="Proteomes" id="UP000824223">
    <property type="component" value="Unassembled WGS sequence"/>
</dbReference>
<evidence type="ECO:0000313" key="3">
    <source>
        <dbReference type="Proteomes" id="UP000824223"/>
    </source>
</evidence>
<comment type="caution">
    <text evidence="2">The sequence shown here is derived from an EMBL/GenBank/DDBJ whole genome shotgun (WGS) entry which is preliminary data.</text>
</comment>
<name>A0A9D2H6M9_9FIRM</name>
<accession>A0A9D2H6M9</accession>
<feature type="transmembrane region" description="Helical" evidence="1">
    <location>
        <begin position="36"/>
        <end position="58"/>
    </location>
</feature>
<dbReference type="EMBL" id="DXAK01000003">
    <property type="protein sequence ID" value="HJA05662.1"/>
    <property type="molecule type" value="Genomic_DNA"/>
</dbReference>
<gene>
    <name evidence="2" type="ORF">H9798_00715</name>
</gene>
<proteinExistence type="predicted"/>
<keyword evidence="1" id="KW-0812">Transmembrane</keyword>
<feature type="transmembrane region" description="Helical" evidence="1">
    <location>
        <begin position="70"/>
        <end position="93"/>
    </location>
</feature>
<reference evidence="2" key="1">
    <citation type="journal article" date="2021" name="PeerJ">
        <title>Extensive microbial diversity within the chicken gut microbiome revealed by metagenomics and culture.</title>
        <authorList>
            <person name="Gilroy R."/>
            <person name="Ravi A."/>
            <person name="Getino M."/>
            <person name="Pursley I."/>
            <person name="Horton D.L."/>
            <person name="Alikhan N.F."/>
            <person name="Baker D."/>
            <person name="Gharbi K."/>
            <person name="Hall N."/>
            <person name="Watson M."/>
            <person name="Adriaenssens E.M."/>
            <person name="Foster-Nyarko E."/>
            <person name="Jarju S."/>
            <person name="Secka A."/>
            <person name="Antonio M."/>
            <person name="Oren A."/>
            <person name="Chaudhuri R.R."/>
            <person name="La Ragione R."/>
            <person name="Hildebrand F."/>
            <person name="Pallen M.J."/>
        </authorList>
    </citation>
    <scope>NUCLEOTIDE SEQUENCE</scope>
    <source>
        <strain evidence="2">ChiSjej2B20-11307</strain>
    </source>
</reference>
<dbReference type="AlphaFoldDB" id="A0A9D2H6M9"/>
<evidence type="ECO:0000313" key="2">
    <source>
        <dbReference type="EMBL" id="HJA05662.1"/>
    </source>
</evidence>
<protein>
    <submittedName>
        <fullName evidence="2">Uncharacterized protein</fullName>
    </submittedName>
</protein>
<keyword evidence="1" id="KW-1133">Transmembrane helix</keyword>
<evidence type="ECO:0000256" key="1">
    <source>
        <dbReference type="SAM" id="Phobius"/>
    </source>
</evidence>
<sequence length="123" mass="12919">MKKSSFAAMVLGTVSMVLFALGMCMALIPEWGTFKPGIVFGCVGLALGLITLIVWRKMEHKAPIRISGKLVLTVVIGVVGALALGVGMCFSMVWGKMVMGIAIGLVGIVILLCLIPVTKGIKD</sequence>
<organism evidence="2 3">
    <name type="scientific">Candidatus Mediterraneibacter pullicola</name>
    <dbReference type="NCBI Taxonomy" id="2838682"/>
    <lineage>
        <taxon>Bacteria</taxon>
        <taxon>Bacillati</taxon>
        <taxon>Bacillota</taxon>
        <taxon>Clostridia</taxon>
        <taxon>Lachnospirales</taxon>
        <taxon>Lachnospiraceae</taxon>
        <taxon>Mediterraneibacter</taxon>
    </lineage>
</organism>
<feature type="transmembrane region" description="Helical" evidence="1">
    <location>
        <begin position="99"/>
        <end position="117"/>
    </location>
</feature>
<keyword evidence="1" id="KW-0472">Membrane</keyword>
<reference evidence="2" key="2">
    <citation type="submission" date="2021-04" db="EMBL/GenBank/DDBJ databases">
        <authorList>
            <person name="Gilroy R."/>
        </authorList>
    </citation>
    <scope>NUCLEOTIDE SEQUENCE</scope>
    <source>
        <strain evidence="2">ChiSjej2B20-11307</strain>
    </source>
</reference>